<evidence type="ECO:0000313" key="3">
    <source>
        <dbReference type="Proteomes" id="UP001432027"/>
    </source>
</evidence>
<gene>
    <name evidence="2" type="ORF">PENTCL1PPCAC_10404</name>
</gene>
<comment type="caution">
    <text evidence="2">The sequence shown here is derived from an EMBL/GenBank/DDBJ whole genome shotgun (WGS) entry which is preliminary data.</text>
</comment>
<organism evidence="2 3">
    <name type="scientific">Pristionchus entomophagus</name>
    <dbReference type="NCBI Taxonomy" id="358040"/>
    <lineage>
        <taxon>Eukaryota</taxon>
        <taxon>Metazoa</taxon>
        <taxon>Ecdysozoa</taxon>
        <taxon>Nematoda</taxon>
        <taxon>Chromadorea</taxon>
        <taxon>Rhabditida</taxon>
        <taxon>Rhabditina</taxon>
        <taxon>Diplogasteromorpha</taxon>
        <taxon>Diplogasteroidea</taxon>
        <taxon>Neodiplogasteridae</taxon>
        <taxon>Pristionchus</taxon>
    </lineage>
</organism>
<dbReference type="AlphaFoldDB" id="A0AAV5T3T9"/>
<evidence type="ECO:0000256" key="1">
    <source>
        <dbReference type="SAM" id="MobiDB-lite"/>
    </source>
</evidence>
<evidence type="ECO:0000313" key="2">
    <source>
        <dbReference type="EMBL" id="GMS88229.1"/>
    </source>
</evidence>
<feature type="non-terminal residue" evidence="2">
    <location>
        <position position="1"/>
    </location>
</feature>
<accession>A0AAV5T3T9</accession>
<protein>
    <submittedName>
        <fullName evidence="2">Uncharacterized protein</fullName>
    </submittedName>
</protein>
<dbReference type="EMBL" id="BTSX01000003">
    <property type="protein sequence ID" value="GMS88229.1"/>
    <property type="molecule type" value="Genomic_DNA"/>
</dbReference>
<feature type="non-terminal residue" evidence="2">
    <location>
        <position position="81"/>
    </location>
</feature>
<reference evidence="2" key="1">
    <citation type="submission" date="2023-10" db="EMBL/GenBank/DDBJ databases">
        <title>Genome assembly of Pristionchus species.</title>
        <authorList>
            <person name="Yoshida K."/>
            <person name="Sommer R.J."/>
        </authorList>
    </citation>
    <scope>NUCLEOTIDE SEQUENCE</scope>
    <source>
        <strain evidence="2">RS0144</strain>
    </source>
</reference>
<sequence>NGSISVEAAVDTESEADKMENIFMKIVDYLHRVNDHEAIMRRYAKRSEILDKLEADMKMSKMNSEESEKQIARLEERRKRD</sequence>
<name>A0AAV5T3T9_9BILA</name>
<feature type="region of interest" description="Disordered" evidence="1">
    <location>
        <begin position="59"/>
        <end position="81"/>
    </location>
</feature>
<proteinExistence type="predicted"/>
<keyword evidence="3" id="KW-1185">Reference proteome</keyword>
<dbReference type="Proteomes" id="UP001432027">
    <property type="component" value="Unassembled WGS sequence"/>
</dbReference>